<proteinExistence type="predicted"/>
<dbReference type="EMBL" id="CAJVQB010158340">
    <property type="protein sequence ID" value="CAG8856292.1"/>
    <property type="molecule type" value="Genomic_DNA"/>
</dbReference>
<evidence type="ECO:0000313" key="1">
    <source>
        <dbReference type="EMBL" id="CAG8856292.1"/>
    </source>
</evidence>
<keyword evidence="2" id="KW-1185">Reference proteome</keyword>
<comment type="caution">
    <text evidence="1">The sequence shown here is derived from an EMBL/GenBank/DDBJ whole genome shotgun (WGS) entry which is preliminary data.</text>
</comment>
<accession>A0ABN7XLV0</accession>
<sequence>VLDQLMNKLIVKCDVLVQKLVSKEEEALEKNDYKMLIRNNYR</sequence>
<feature type="non-terminal residue" evidence="1">
    <location>
        <position position="42"/>
    </location>
</feature>
<reference evidence="1 2" key="1">
    <citation type="submission" date="2021-06" db="EMBL/GenBank/DDBJ databases">
        <authorList>
            <person name="Kallberg Y."/>
            <person name="Tangrot J."/>
            <person name="Rosling A."/>
        </authorList>
    </citation>
    <scope>NUCLEOTIDE SEQUENCE [LARGE SCALE GENOMIC DNA]</scope>
    <source>
        <strain evidence="1 2">120-4 pot B 10/14</strain>
    </source>
</reference>
<organism evidence="1 2">
    <name type="scientific">Gigaspora margarita</name>
    <dbReference type="NCBI Taxonomy" id="4874"/>
    <lineage>
        <taxon>Eukaryota</taxon>
        <taxon>Fungi</taxon>
        <taxon>Fungi incertae sedis</taxon>
        <taxon>Mucoromycota</taxon>
        <taxon>Glomeromycotina</taxon>
        <taxon>Glomeromycetes</taxon>
        <taxon>Diversisporales</taxon>
        <taxon>Gigasporaceae</taxon>
        <taxon>Gigaspora</taxon>
    </lineage>
</organism>
<feature type="non-terminal residue" evidence="1">
    <location>
        <position position="1"/>
    </location>
</feature>
<protein>
    <submittedName>
        <fullName evidence="1">35583_t:CDS:1</fullName>
    </submittedName>
</protein>
<evidence type="ECO:0000313" key="2">
    <source>
        <dbReference type="Proteomes" id="UP000789901"/>
    </source>
</evidence>
<dbReference type="Proteomes" id="UP000789901">
    <property type="component" value="Unassembled WGS sequence"/>
</dbReference>
<name>A0ABN7XLV0_GIGMA</name>
<gene>
    <name evidence="1" type="ORF">GMARGA_LOCUS45113</name>
</gene>